<dbReference type="Pfam" id="PF00012">
    <property type="entry name" value="HSP70"/>
    <property type="match status" value="1"/>
</dbReference>
<dbReference type="EMBL" id="BQXS01011059">
    <property type="protein sequence ID" value="GKT35756.1"/>
    <property type="molecule type" value="Genomic_DNA"/>
</dbReference>
<dbReference type="Proteomes" id="UP001057375">
    <property type="component" value="Unassembled WGS sequence"/>
</dbReference>
<evidence type="ECO:0000313" key="5">
    <source>
        <dbReference type="EMBL" id="GKT35756.1"/>
    </source>
</evidence>
<dbReference type="InterPro" id="IPR029048">
    <property type="entry name" value="HSP70_C_sf"/>
</dbReference>
<organism evidence="5 6">
    <name type="scientific">Aduncisulcus paluster</name>
    <dbReference type="NCBI Taxonomy" id="2918883"/>
    <lineage>
        <taxon>Eukaryota</taxon>
        <taxon>Metamonada</taxon>
        <taxon>Carpediemonas-like organisms</taxon>
        <taxon>Aduncisulcus</taxon>
    </lineage>
</organism>
<feature type="coiled-coil region" evidence="3">
    <location>
        <begin position="28"/>
        <end position="55"/>
    </location>
</feature>
<comment type="caution">
    <text evidence="5">The sequence shown here is derived from an EMBL/GenBank/DDBJ whole genome shotgun (WGS) entry which is preliminary data.</text>
</comment>
<dbReference type="PANTHER" id="PTHR45639">
    <property type="entry name" value="HSC70CB, ISOFORM G-RELATED"/>
    <property type="match status" value="1"/>
</dbReference>
<feature type="compositionally biased region" description="Acidic residues" evidence="4">
    <location>
        <begin position="142"/>
        <end position="151"/>
    </location>
</feature>
<keyword evidence="5" id="KW-0346">Stress response</keyword>
<dbReference type="SUPFAM" id="SSF100934">
    <property type="entry name" value="Heat shock protein 70kD (HSP70), C-terminal subdomain"/>
    <property type="match status" value="1"/>
</dbReference>
<evidence type="ECO:0000256" key="2">
    <source>
        <dbReference type="ARBA" id="ARBA00022840"/>
    </source>
</evidence>
<dbReference type="Gene3D" id="2.60.34.10">
    <property type="entry name" value="Substrate Binding Domain Of DNAk, Chain A, domain 1"/>
    <property type="match status" value="1"/>
</dbReference>
<keyword evidence="2" id="KW-0067">ATP-binding</keyword>
<feature type="non-terminal residue" evidence="5">
    <location>
        <position position="1"/>
    </location>
</feature>
<keyword evidence="3" id="KW-0175">Coiled coil</keyword>
<evidence type="ECO:0000256" key="3">
    <source>
        <dbReference type="SAM" id="Coils"/>
    </source>
</evidence>
<evidence type="ECO:0000256" key="1">
    <source>
        <dbReference type="ARBA" id="ARBA00022741"/>
    </source>
</evidence>
<dbReference type="SUPFAM" id="SSF100920">
    <property type="entry name" value="Heat shock protein 70kD (HSP70), peptide-binding domain"/>
    <property type="match status" value="1"/>
</dbReference>
<proteinExistence type="predicted"/>
<keyword evidence="6" id="KW-1185">Reference proteome</keyword>
<evidence type="ECO:0000313" key="6">
    <source>
        <dbReference type="Proteomes" id="UP001057375"/>
    </source>
</evidence>
<protein>
    <submittedName>
        <fullName evidence="5">Heat shock protein 70 family like protein</fullName>
    </submittedName>
</protein>
<dbReference type="Gene3D" id="1.20.1270.10">
    <property type="match status" value="1"/>
</dbReference>
<name>A0ABQ5KTG9_9EUKA</name>
<dbReference type="InterPro" id="IPR013126">
    <property type="entry name" value="Hsp_70_fam"/>
</dbReference>
<evidence type="ECO:0000256" key="4">
    <source>
        <dbReference type="SAM" id="MobiDB-lite"/>
    </source>
</evidence>
<accession>A0ABQ5KTG9</accession>
<dbReference type="InterPro" id="IPR029047">
    <property type="entry name" value="HSP70_peptide-bd_sf"/>
</dbReference>
<feature type="region of interest" description="Disordered" evidence="4">
    <location>
        <begin position="129"/>
        <end position="151"/>
    </location>
</feature>
<gene>
    <name evidence="5" type="ORF">ADUPG1_008848</name>
</gene>
<dbReference type="PANTHER" id="PTHR45639:SF34">
    <property type="entry name" value="CHAPERONE PROTEIN DNAK"/>
    <property type="match status" value="1"/>
</dbReference>
<keyword evidence="1" id="KW-0547">Nucleotide-binding</keyword>
<reference evidence="5" key="1">
    <citation type="submission" date="2022-03" db="EMBL/GenBank/DDBJ databases">
        <title>Draft genome sequence of Aduncisulcus paluster, a free-living microaerophilic Fornicata.</title>
        <authorList>
            <person name="Yuyama I."/>
            <person name="Kume K."/>
            <person name="Tamura T."/>
            <person name="Inagaki Y."/>
            <person name="Hashimoto T."/>
        </authorList>
    </citation>
    <scope>NUCLEOTIDE SEQUENCE</scope>
    <source>
        <strain evidence="5">NY0171</strain>
    </source>
</reference>
<feature type="region of interest" description="Disordered" evidence="4">
    <location>
        <begin position="1"/>
        <end position="21"/>
    </location>
</feature>
<sequence>DTNGILTVSASDKGTGNSNSIEIKNEAGRLSDEEIERLVREAQEFEEQDRLVKEQVETRNQLENFAYTTRNMLDDEEKLGGKLNDEEKDTVREYCEETLSWLSVNPDATTDELKEQLEELQKNISPITSKVYEGMGSPTGEGDFDYDFDDL</sequence>